<reference evidence="7 8" key="1">
    <citation type="journal article" date="2018" name="Emerg. Microbes Infect.">
        <title>Phenotypic and molecular analysis of nontypeable Group B streptococci: identification of cps2a and hybrid cps2a/cps5 Group B streptococcal capsule gene clusters.</title>
        <authorList>
            <person name="Alhhazmi A."/>
            <person name="Tyrrell G.J."/>
        </authorList>
    </citation>
    <scope>NUCLEOTIDE SEQUENCE [LARGE SCALE GENOMIC DNA]</scope>
    <source>
        <strain evidence="7 8">PLGBS17</strain>
    </source>
</reference>
<sequence length="156" mass="18016">MKIGMRKSSLKKSFKARTTGKLKRQIKKKVIPGYGKKGMGILHPKKALYNKVYRKTTFGGISGINQSYSGKSKTIQYEYHEVFLKEHRVNKLAYCLLAFFLGSIGGQYFYMKEFKKGLLCFFLSWTTVPIFIGFYQAIKAIFEPFNNDDTISIYTK</sequence>
<keyword evidence="3 5" id="KW-1133">Transmembrane helix</keyword>
<dbReference type="Pfam" id="PF05154">
    <property type="entry name" value="TM2"/>
    <property type="match status" value="1"/>
</dbReference>
<feature type="transmembrane region" description="Helical" evidence="5">
    <location>
        <begin position="116"/>
        <end position="135"/>
    </location>
</feature>
<feature type="domain" description="TM2" evidence="6">
    <location>
        <begin position="88"/>
        <end position="137"/>
    </location>
</feature>
<evidence type="ECO:0000256" key="5">
    <source>
        <dbReference type="SAM" id="Phobius"/>
    </source>
</evidence>
<accession>A0A7Z7QSU9</accession>
<protein>
    <submittedName>
        <fullName evidence="7">TM2 domain-containing protein</fullName>
    </submittedName>
</protein>
<name>A0A7Z7QSU9_STRAG</name>
<keyword evidence="2 5" id="KW-0812">Transmembrane</keyword>
<dbReference type="InterPro" id="IPR007829">
    <property type="entry name" value="TM2"/>
</dbReference>
<feature type="transmembrane region" description="Helical" evidence="5">
    <location>
        <begin position="92"/>
        <end position="110"/>
    </location>
</feature>
<comment type="subcellular location">
    <subcellularLocation>
        <location evidence="1">Membrane</location>
        <topology evidence="1">Multi-pass membrane protein</topology>
    </subcellularLocation>
</comment>
<evidence type="ECO:0000259" key="6">
    <source>
        <dbReference type="Pfam" id="PF05154"/>
    </source>
</evidence>
<gene>
    <name evidence="7" type="ORF">C4618_00260</name>
</gene>
<dbReference type="EMBL" id="QHGZ01000009">
    <property type="protein sequence ID" value="RDY91475.1"/>
    <property type="molecule type" value="Genomic_DNA"/>
</dbReference>
<dbReference type="GO" id="GO:0016020">
    <property type="term" value="C:membrane"/>
    <property type="evidence" value="ECO:0007669"/>
    <property type="project" value="UniProtKB-SubCell"/>
</dbReference>
<evidence type="ECO:0000256" key="2">
    <source>
        <dbReference type="ARBA" id="ARBA00022692"/>
    </source>
</evidence>
<evidence type="ECO:0000256" key="1">
    <source>
        <dbReference type="ARBA" id="ARBA00004141"/>
    </source>
</evidence>
<evidence type="ECO:0000256" key="4">
    <source>
        <dbReference type="ARBA" id="ARBA00023136"/>
    </source>
</evidence>
<comment type="caution">
    <text evidence="7">The sequence shown here is derived from an EMBL/GenBank/DDBJ whole genome shotgun (WGS) entry which is preliminary data.</text>
</comment>
<keyword evidence="4 5" id="KW-0472">Membrane</keyword>
<evidence type="ECO:0000313" key="8">
    <source>
        <dbReference type="Proteomes" id="UP000256718"/>
    </source>
</evidence>
<organism evidence="7 8">
    <name type="scientific">Streptococcus agalactiae</name>
    <dbReference type="NCBI Taxonomy" id="1311"/>
    <lineage>
        <taxon>Bacteria</taxon>
        <taxon>Bacillati</taxon>
        <taxon>Bacillota</taxon>
        <taxon>Bacilli</taxon>
        <taxon>Lactobacillales</taxon>
        <taxon>Streptococcaceae</taxon>
        <taxon>Streptococcus</taxon>
    </lineage>
</organism>
<proteinExistence type="predicted"/>
<dbReference type="AlphaFoldDB" id="A0A7Z7QSU9"/>
<dbReference type="Proteomes" id="UP000256718">
    <property type="component" value="Unassembled WGS sequence"/>
</dbReference>
<evidence type="ECO:0000256" key="3">
    <source>
        <dbReference type="ARBA" id="ARBA00022989"/>
    </source>
</evidence>
<evidence type="ECO:0000313" key="7">
    <source>
        <dbReference type="EMBL" id="RDY91475.1"/>
    </source>
</evidence>